<dbReference type="AlphaFoldDB" id="A0A316L0X8"/>
<dbReference type="InterPro" id="IPR036465">
    <property type="entry name" value="vWFA_dom_sf"/>
</dbReference>
<evidence type="ECO:0000256" key="2">
    <source>
        <dbReference type="SAM" id="Phobius"/>
    </source>
</evidence>
<evidence type="ECO:0000256" key="1">
    <source>
        <dbReference type="SAM" id="Coils"/>
    </source>
</evidence>
<keyword evidence="4" id="KW-1185">Reference proteome</keyword>
<dbReference type="Proteomes" id="UP000245762">
    <property type="component" value="Unassembled WGS sequence"/>
</dbReference>
<dbReference type="RefSeq" id="WP_109663331.1">
    <property type="nucleotide sequence ID" value="NZ_QGEG01000002.1"/>
</dbReference>
<sequence length="677" mass="77080">MEINTVLLIVLAAVAALSTVFFQYFYKNSRKGSLRTILAGLRFISLFCALLLLINPKFTTHEYFLEKANLIVLVDDSSSMKDASEENLVESQVERVLENENIKDRFSIQQYTFGTKVLQTDSLRFDKNHTDISNALSTIDEIFIGGANAVLLFTDGNQTLGKDYEYIDLAEDLAVNPIIVGDTTSYEDVLIGQVNANTYAFLKNKFPIEATVLYKGSRSVSRTVTISLDGKSVYKQNIELNKNRNSQTINALIKAESVGVKSIKIDIQSLENEKNVINNSKESAIEVIDEKTNVTIISDILHPDIGALKKSIETNEQRSVTILKPTVSIDKYRDADIFILYQPTRRFKNVYEHLSKVRANIFTITGTKTDWGFLNQVQQSFFKEDFNQNEEIIPILNKTFSIFGVGEFNVLNFPPLQSNLGDIDLKKNSETVLFQQIRGVDLDKPLFAIMAENKQKEAVLFGENIWKWRAQVYRNTKDFREFDDFIGKLMIYLASDNQKSRLELDFELVFEDSSTAKVRVSYFDESYNFDPNSNISIKIDGKENGFSREAPMLLKGSFFEIDLSDLDAGEYTFEVTVKGENLKRSGSFKILDFNPEKQMISSNYNKLKKLADNTKGGVYFPNDLNLLINNLSSTEQYVPIQKSKQNVVSLIDFWVLLAIMTLTLTLEWFIRKFNGLI</sequence>
<gene>
    <name evidence="3" type="ORF">DKG77_12180</name>
</gene>
<feature type="transmembrane region" description="Helical" evidence="2">
    <location>
        <begin position="6"/>
        <end position="25"/>
    </location>
</feature>
<name>A0A316L0X8_9FLAO</name>
<keyword evidence="2" id="KW-1133">Transmembrane helix</keyword>
<feature type="coiled-coil region" evidence="1">
    <location>
        <begin position="260"/>
        <end position="287"/>
    </location>
</feature>
<reference evidence="3 4" key="1">
    <citation type="submission" date="2018-05" db="EMBL/GenBank/DDBJ databases">
        <title>Complete genome sequence of Flagellimonas aquimarina ECD12 isolated from seaweed Ecklonia cava.</title>
        <authorList>
            <person name="Choi S."/>
            <person name="Seong C."/>
        </authorList>
    </citation>
    <scope>NUCLEOTIDE SEQUENCE [LARGE SCALE GENOMIC DNA]</scope>
    <source>
        <strain evidence="3 4">ECD12</strain>
    </source>
</reference>
<evidence type="ECO:0000313" key="3">
    <source>
        <dbReference type="EMBL" id="PWL38978.1"/>
    </source>
</evidence>
<comment type="caution">
    <text evidence="3">The sequence shown here is derived from an EMBL/GenBank/DDBJ whole genome shotgun (WGS) entry which is preliminary data.</text>
</comment>
<dbReference type="SUPFAM" id="SSF53300">
    <property type="entry name" value="vWA-like"/>
    <property type="match status" value="1"/>
</dbReference>
<accession>A0A316L0X8</accession>
<evidence type="ECO:0008006" key="5">
    <source>
        <dbReference type="Google" id="ProtNLM"/>
    </source>
</evidence>
<dbReference type="PANTHER" id="PTHR37947:SF1">
    <property type="entry name" value="BLL2462 PROTEIN"/>
    <property type="match status" value="1"/>
</dbReference>
<keyword evidence="2" id="KW-0812">Transmembrane</keyword>
<keyword evidence="1" id="KW-0175">Coiled coil</keyword>
<dbReference type="OrthoDB" id="9763076at2"/>
<organism evidence="3 4">
    <name type="scientific">Flagellimonas aquimarina</name>
    <dbReference type="NCBI Taxonomy" id="2201895"/>
    <lineage>
        <taxon>Bacteria</taxon>
        <taxon>Pseudomonadati</taxon>
        <taxon>Bacteroidota</taxon>
        <taxon>Flavobacteriia</taxon>
        <taxon>Flavobacteriales</taxon>
        <taxon>Flavobacteriaceae</taxon>
        <taxon>Flagellimonas</taxon>
    </lineage>
</organism>
<dbReference type="EMBL" id="QGEG01000002">
    <property type="protein sequence ID" value="PWL38978.1"/>
    <property type="molecule type" value="Genomic_DNA"/>
</dbReference>
<keyword evidence="2" id="KW-0472">Membrane</keyword>
<evidence type="ECO:0000313" key="4">
    <source>
        <dbReference type="Proteomes" id="UP000245762"/>
    </source>
</evidence>
<protein>
    <recommendedName>
        <fullName evidence="5">VWA domain-containing protein</fullName>
    </recommendedName>
</protein>
<proteinExistence type="predicted"/>
<dbReference type="PANTHER" id="PTHR37947">
    <property type="entry name" value="BLL2462 PROTEIN"/>
    <property type="match status" value="1"/>
</dbReference>
<feature type="transmembrane region" description="Helical" evidence="2">
    <location>
        <begin position="37"/>
        <end position="54"/>
    </location>
</feature>
<feature type="transmembrane region" description="Helical" evidence="2">
    <location>
        <begin position="647"/>
        <end position="670"/>
    </location>
</feature>